<dbReference type="EC" id="3.5.1.98" evidence="4"/>
<evidence type="ECO:0000256" key="10">
    <source>
        <dbReference type="ARBA" id="ARBA00022853"/>
    </source>
</evidence>
<feature type="compositionally biased region" description="Basic and acidic residues" evidence="16">
    <location>
        <begin position="78"/>
        <end position="87"/>
    </location>
</feature>
<keyword evidence="19" id="KW-1185">Reference proteome</keyword>
<evidence type="ECO:0000256" key="9">
    <source>
        <dbReference type="ARBA" id="ARBA00022833"/>
    </source>
</evidence>
<proteinExistence type="inferred from homology"/>
<evidence type="ECO:0000256" key="7">
    <source>
        <dbReference type="ARBA" id="ARBA00022771"/>
    </source>
</evidence>
<dbReference type="Gene3D" id="3.40.800.20">
    <property type="entry name" value="Histone deacetylase domain"/>
    <property type="match status" value="1"/>
</dbReference>
<evidence type="ECO:0000256" key="15">
    <source>
        <dbReference type="PROSITE-ProRule" id="PRU00322"/>
    </source>
</evidence>
<dbReference type="PANTHER" id="PTHR10625:SF5">
    <property type="entry name" value="HISTONE DEACETYLASE"/>
    <property type="match status" value="1"/>
</dbReference>
<feature type="domain" description="RanBP2-type" evidence="17">
    <location>
        <begin position="83"/>
        <end position="112"/>
    </location>
</feature>
<dbReference type="PANTHER" id="PTHR10625">
    <property type="entry name" value="HISTONE DEACETYLASE HDAC1-RELATED"/>
    <property type="match status" value="1"/>
</dbReference>
<gene>
    <name evidence="18" type="ORF">KC19_4G154200</name>
</gene>
<organism evidence="18 19">
    <name type="scientific">Ceratodon purpureus</name>
    <name type="common">Fire moss</name>
    <name type="synonym">Dicranum purpureum</name>
    <dbReference type="NCBI Taxonomy" id="3225"/>
    <lineage>
        <taxon>Eukaryota</taxon>
        <taxon>Viridiplantae</taxon>
        <taxon>Streptophyta</taxon>
        <taxon>Embryophyta</taxon>
        <taxon>Bryophyta</taxon>
        <taxon>Bryophytina</taxon>
        <taxon>Bryopsida</taxon>
        <taxon>Dicranidae</taxon>
        <taxon>Pseudoditrichales</taxon>
        <taxon>Ditrichaceae</taxon>
        <taxon>Ceratodon</taxon>
    </lineage>
</organism>
<dbReference type="GO" id="GO:0141221">
    <property type="term" value="F:histone deacetylase activity, hydrolytic mechanism"/>
    <property type="evidence" value="ECO:0007669"/>
    <property type="project" value="UniProtKB-EC"/>
</dbReference>
<evidence type="ECO:0000256" key="8">
    <source>
        <dbReference type="ARBA" id="ARBA00022801"/>
    </source>
</evidence>
<evidence type="ECO:0000256" key="1">
    <source>
        <dbReference type="ARBA" id="ARBA00001947"/>
    </source>
</evidence>
<evidence type="ECO:0000256" key="4">
    <source>
        <dbReference type="ARBA" id="ARBA00012111"/>
    </source>
</evidence>
<dbReference type="CDD" id="cd09992">
    <property type="entry name" value="HDAC_classII"/>
    <property type="match status" value="1"/>
</dbReference>
<dbReference type="Proteomes" id="UP000822688">
    <property type="component" value="Chromosome 4"/>
</dbReference>
<keyword evidence="13" id="KW-0539">Nucleus</keyword>
<feature type="compositionally biased region" description="Acidic residues" evidence="16">
    <location>
        <begin position="65"/>
        <end position="77"/>
    </location>
</feature>
<evidence type="ECO:0000256" key="12">
    <source>
        <dbReference type="ARBA" id="ARBA00023163"/>
    </source>
</evidence>
<evidence type="ECO:0000313" key="19">
    <source>
        <dbReference type="Proteomes" id="UP000822688"/>
    </source>
</evidence>
<dbReference type="GO" id="GO:0000118">
    <property type="term" value="C:histone deacetylase complex"/>
    <property type="evidence" value="ECO:0007669"/>
    <property type="project" value="TreeGrafter"/>
</dbReference>
<sequence>MRSPRATPSAPPISLHPIHTAIPPPRPAAAGTEMDANSPAEGELEYASGEHPLAAFLAMHGIDPSGDDDEDESEDEEWQPHHHDDRWSCTNCTIPNPDENVQCWKCNEHRDSGILERGFMAVLSEPASEPAGGEESVKSARKEETSSAEILSKNLVFSGTFMSGEKRKTALGFDERMLLHEETGKTHPERPSRLRAIMGGLQASGLLSGGCFSIPAREATQAELELVHTAEHVSAVQSTEENSLTYFTPDTYANKHSALAARLAAGICVDLASAIMTGKAHNGFAVIRPPGHHAEQETVMGFCLHNNAAVAARAAQLAGAKKVLIVDWDVHHGNGTQEIFEQDPTVLYISVHRHEAGKFYPGTGSADKVGSGLGEGFCVNIPWSCSGIGDKDYLLVFEHIVMPIARQFEPDITIISAGFDAARGDPLGGCDVTPDGYAQMTSMLSTLSGGRLLVVLEGGYNLRSISASAAAVMKVLQGSSPRPLPDDLQPSPAGAAAMLEVFMTHGRYWSQLQDATFLKLGALLDTWSKGGERKSPKRRHTGGPVWWKWGRKRLLYDIWLRGQMKHHHPSRFVKLASCKEIQAHECEAQTINDC</sequence>
<protein>
    <recommendedName>
        <fullName evidence="4">histone deacetylase</fullName>
        <ecNumber evidence="4">3.5.1.98</ecNumber>
    </recommendedName>
</protein>
<dbReference type="AlphaFoldDB" id="A0A8T0I8X0"/>
<keyword evidence="5" id="KW-0678">Repressor</keyword>
<evidence type="ECO:0000256" key="14">
    <source>
        <dbReference type="ARBA" id="ARBA00049416"/>
    </source>
</evidence>
<dbReference type="PRINTS" id="PR01270">
    <property type="entry name" value="HDASUPER"/>
</dbReference>
<comment type="caution">
    <text evidence="18">The sequence shown here is derived from an EMBL/GenBank/DDBJ whole genome shotgun (WGS) entry which is preliminary data.</text>
</comment>
<dbReference type="FunFam" id="3.40.800.20:FF:000014">
    <property type="entry name" value="Histone deacetylase 15"/>
    <property type="match status" value="1"/>
</dbReference>
<dbReference type="EMBL" id="CM026424">
    <property type="protein sequence ID" value="KAG0580180.1"/>
    <property type="molecule type" value="Genomic_DNA"/>
</dbReference>
<dbReference type="InterPro" id="IPR001876">
    <property type="entry name" value="Znf_RanBP2"/>
</dbReference>
<comment type="subcellular location">
    <subcellularLocation>
        <location evidence="2">Nucleus</location>
    </subcellularLocation>
</comment>
<dbReference type="GO" id="GO:0005737">
    <property type="term" value="C:cytoplasm"/>
    <property type="evidence" value="ECO:0007669"/>
    <property type="project" value="UniProtKB-ARBA"/>
</dbReference>
<comment type="catalytic activity">
    <reaction evidence="14">
        <text>N(6)-acetyl-L-lysyl-[histone] + H2O = L-lysyl-[histone] + acetate</text>
        <dbReference type="Rhea" id="RHEA:58196"/>
        <dbReference type="Rhea" id="RHEA-COMP:9845"/>
        <dbReference type="Rhea" id="RHEA-COMP:11338"/>
        <dbReference type="ChEBI" id="CHEBI:15377"/>
        <dbReference type="ChEBI" id="CHEBI:29969"/>
        <dbReference type="ChEBI" id="CHEBI:30089"/>
        <dbReference type="ChEBI" id="CHEBI:61930"/>
        <dbReference type="EC" id="3.5.1.98"/>
    </reaction>
    <physiologicalReaction direction="left-to-right" evidence="14">
        <dbReference type="Rhea" id="RHEA:58197"/>
    </physiologicalReaction>
</comment>
<evidence type="ECO:0000256" key="16">
    <source>
        <dbReference type="SAM" id="MobiDB-lite"/>
    </source>
</evidence>
<evidence type="ECO:0000256" key="11">
    <source>
        <dbReference type="ARBA" id="ARBA00023015"/>
    </source>
</evidence>
<reference evidence="18" key="1">
    <citation type="submission" date="2020-06" db="EMBL/GenBank/DDBJ databases">
        <title>WGS assembly of Ceratodon purpureus strain R40.</title>
        <authorList>
            <person name="Carey S.B."/>
            <person name="Jenkins J."/>
            <person name="Shu S."/>
            <person name="Lovell J.T."/>
            <person name="Sreedasyam A."/>
            <person name="Maumus F."/>
            <person name="Tiley G.P."/>
            <person name="Fernandez-Pozo N."/>
            <person name="Barry K."/>
            <person name="Chen C."/>
            <person name="Wang M."/>
            <person name="Lipzen A."/>
            <person name="Daum C."/>
            <person name="Saski C.A."/>
            <person name="Payton A.C."/>
            <person name="Mcbreen J.C."/>
            <person name="Conrad R.E."/>
            <person name="Kollar L.M."/>
            <person name="Olsson S."/>
            <person name="Huttunen S."/>
            <person name="Landis J.B."/>
            <person name="Wickett N.J."/>
            <person name="Johnson M.G."/>
            <person name="Rensing S.A."/>
            <person name="Grimwood J."/>
            <person name="Schmutz J."/>
            <person name="Mcdaniel S.F."/>
        </authorList>
    </citation>
    <scope>NUCLEOTIDE SEQUENCE</scope>
    <source>
        <strain evidence="18">R40</strain>
    </source>
</reference>
<keyword evidence="8" id="KW-0378">Hydrolase</keyword>
<evidence type="ECO:0000256" key="2">
    <source>
        <dbReference type="ARBA" id="ARBA00004123"/>
    </source>
</evidence>
<dbReference type="PROSITE" id="PS01358">
    <property type="entry name" value="ZF_RANBP2_1"/>
    <property type="match status" value="1"/>
</dbReference>
<evidence type="ECO:0000259" key="17">
    <source>
        <dbReference type="PROSITE" id="PS50199"/>
    </source>
</evidence>
<keyword evidence="6" id="KW-0479">Metal-binding</keyword>
<dbReference type="InterPro" id="IPR000286">
    <property type="entry name" value="HDACs"/>
</dbReference>
<feature type="region of interest" description="Disordered" evidence="16">
    <location>
        <begin position="1"/>
        <end position="88"/>
    </location>
</feature>
<name>A0A8T0I8X0_CERPU</name>
<dbReference type="InterPro" id="IPR023801">
    <property type="entry name" value="His_deacetylse_dom"/>
</dbReference>
<dbReference type="GO" id="GO:0040029">
    <property type="term" value="P:epigenetic regulation of gene expression"/>
    <property type="evidence" value="ECO:0007669"/>
    <property type="project" value="TreeGrafter"/>
</dbReference>
<keyword evidence="10" id="KW-0156">Chromatin regulator</keyword>
<evidence type="ECO:0000256" key="13">
    <source>
        <dbReference type="ARBA" id="ARBA00023242"/>
    </source>
</evidence>
<keyword evidence="12" id="KW-0804">Transcription</keyword>
<dbReference type="InterPro" id="IPR037138">
    <property type="entry name" value="His_deacetylse_dom_sf"/>
</dbReference>
<evidence type="ECO:0000313" key="18">
    <source>
        <dbReference type="EMBL" id="KAG0580180.1"/>
    </source>
</evidence>
<evidence type="ECO:0000256" key="5">
    <source>
        <dbReference type="ARBA" id="ARBA00022491"/>
    </source>
</evidence>
<dbReference type="PROSITE" id="PS50199">
    <property type="entry name" value="ZF_RANBP2_2"/>
    <property type="match status" value="1"/>
</dbReference>
<evidence type="ECO:0000256" key="3">
    <source>
        <dbReference type="ARBA" id="ARBA00007738"/>
    </source>
</evidence>
<keyword evidence="9" id="KW-0862">Zinc</keyword>
<dbReference type="InterPro" id="IPR023696">
    <property type="entry name" value="Ureohydrolase_dom_sf"/>
</dbReference>
<keyword evidence="11" id="KW-0805">Transcription regulation</keyword>
<dbReference type="GO" id="GO:0008270">
    <property type="term" value="F:zinc ion binding"/>
    <property type="evidence" value="ECO:0007669"/>
    <property type="project" value="UniProtKB-KW"/>
</dbReference>
<feature type="compositionally biased region" description="Basic and acidic residues" evidence="16">
    <location>
        <begin position="135"/>
        <end position="144"/>
    </location>
</feature>
<evidence type="ECO:0000256" key="6">
    <source>
        <dbReference type="ARBA" id="ARBA00022723"/>
    </source>
</evidence>
<dbReference type="Pfam" id="PF00850">
    <property type="entry name" value="Hist_deacetyl"/>
    <property type="match status" value="1"/>
</dbReference>
<dbReference type="SUPFAM" id="SSF52768">
    <property type="entry name" value="Arginase/deacetylase"/>
    <property type="match status" value="1"/>
</dbReference>
<accession>A0A8T0I8X0</accession>
<keyword evidence="7 15" id="KW-0863">Zinc-finger</keyword>
<feature type="region of interest" description="Disordered" evidence="16">
    <location>
        <begin position="125"/>
        <end position="144"/>
    </location>
</feature>
<comment type="similarity">
    <text evidence="3">Belongs to the histone deacetylase family. HD type 2 subfamily.</text>
</comment>
<comment type="cofactor">
    <cofactor evidence="1">
        <name>Zn(2+)</name>
        <dbReference type="ChEBI" id="CHEBI:29105"/>
    </cofactor>
</comment>